<reference evidence="1 2" key="1">
    <citation type="submission" date="2017-06" db="EMBL/GenBank/DDBJ databases">
        <title>Novel microbial phyla capable of carbon fixation and sulfur reduction in deep-sea sediments.</title>
        <authorList>
            <person name="Huang J."/>
            <person name="Baker B."/>
            <person name="Wang Y."/>
        </authorList>
    </citation>
    <scope>NUCLEOTIDE SEQUENCE [LARGE SCALE GENOMIC DNA]</scope>
    <source>
        <strain evidence="1">B3_TA06</strain>
    </source>
</reference>
<evidence type="ECO:0008006" key="3">
    <source>
        <dbReference type="Google" id="ProtNLM"/>
    </source>
</evidence>
<dbReference type="AlphaFoldDB" id="A0A532V5Z0"/>
<dbReference type="InterPro" id="IPR029063">
    <property type="entry name" value="SAM-dependent_MTases_sf"/>
</dbReference>
<dbReference type="Gene3D" id="3.40.50.150">
    <property type="entry name" value="Vaccinia Virus protein VP39"/>
    <property type="match status" value="1"/>
</dbReference>
<dbReference type="Proteomes" id="UP000317778">
    <property type="component" value="Unassembled WGS sequence"/>
</dbReference>
<name>A0A532V5Z0_UNCT6</name>
<evidence type="ECO:0000313" key="2">
    <source>
        <dbReference type="Proteomes" id="UP000317778"/>
    </source>
</evidence>
<gene>
    <name evidence="1" type="ORF">CEE36_06835</name>
</gene>
<organism evidence="1 2">
    <name type="scientific">candidate division TA06 bacterium B3_TA06</name>
    <dbReference type="NCBI Taxonomy" id="2012487"/>
    <lineage>
        <taxon>Bacteria</taxon>
        <taxon>Bacteria division TA06</taxon>
    </lineage>
</organism>
<dbReference type="SUPFAM" id="SSF53335">
    <property type="entry name" value="S-adenosyl-L-methionine-dependent methyltransferases"/>
    <property type="match status" value="1"/>
</dbReference>
<evidence type="ECO:0000313" key="1">
    <source>
        <dbReference type="EMBL" id="TKJ42610.1"/>
    </source>
</evidence>
<protein>
    <recommendedName>
        <fullName evidence="3">Methyltransferase domain-containing protein</fullName>
    </recommendedName>
</protein>
<dbReference type="EMBL" id="NJBO01000010">
    <property type="protein sequence ID" value="TKJ42610.1"/>
    <property type="molecule type" value="Genomic_DNA"/>
</dbReference>
<proteinExistence type="predicted"/>
<comment type="caution">
    <text evidence="1">The sequence shown here is derived from an EMBL/GenBank/DDBJ whole genome shotgun (WGS) entry which is preliminary data.</text>
</comment>
<accession>A0A532V5Z0</accession>
<sequence>MPGIELTQQIRRFQVFLQIQWVRRVLLLGAEDTQSALIFVRKGFELTVLDPPQETLDGLAKELDAAGLSARLLKAAPGDLPVPLRHFDFAVGFNCLYQTTLEGLTERFEGLLSGIRKDGFFYITLISTKNTNYRKDREIEPQTFADKGEMRHYCDAREIVTLLRHMEVIDLRNAEQGSEGSFHWHVLGRNRDMAPAEEDESDS</sequence>